<reference evidence="2" key="2">
    <citation type="submission" date="2023-05" db="EMBL/GenBank/DDBJ databases">
        <authorList>
            <consortium name="Lawrence Berkeley National Laboratory"/>
            <person name="Steindorff A."/>
            <person name="Hensen N."/>
            <person name="Bonometti L."/>
            <person name="Westerberg I."/>
            <person name="Brannstrom I.O."/>
            <person name="Guillou S."/>
            <person name="Cros-Aarteil S."/>
            <person name="Calhoun S."/>
            <person name="Haridas S."/>
            <person name="Kuo A."/>
            <person name="Mondo S."/>
            <person name="Pangilinan J."/>
            <person name="Riley R."/>
            <person name="Labutti K."/>
            <person name="Andreopoulos B."/>
            <person name="Lipzen A."/>
            <person name="Chen C."/>
            <person name="Yanf M."/>
            <person name="Daum C."/>
            <person name="Ng V."/>
            <person name="Clum A."/>
            <person name="Ohm R."/>
            <person name="Martin F."/>
            <person name="Silar P."/>
            <person name="Natvig D."/>
            <person name="Lalanne C."/>
            <person name="Gautier V."/>
            <person name="Ament-Velasquez S.L."/>
            <person name="Kruys A."/>
            <person name="Hutchinson M.I."/>
            <person name="Powell A.J."/>
            <person name="Barry K."/>
            <person name="Miller A.N."/>
            <person name="Grigoriev I.V."/>
            <person name="Debuchy R."/>
            <person name="Gladieux P."/>
            <person name="Thoren M.H."/>
            <person name="Johannesson H."/>
        </authorList>
    </citation>
    <scope>NUCLEOTIDE SEQUENCE</scope>
    <source>
        <strain evidence="2">CBS 123565</strain>
    </source>
</reference>
<dbReference type="EMBL" id="MU853412">
    <property type="protein sequence ID" value="KAK4133483.1"/>
    <property type="molecule type" value="Genomic_DNA"/>
</dbReference>
<feature type="region of interest" description="Disordered" evidence="1">
    <location>
        <begin position="232"/>
        <end position="251"/>
    </location>
</feature>
<dbReference type="Proteomes" id="UP001304895">
    <property type="component" value="Unassembled WGS sequence"/>
</dbReference>
<evidence type="ECO:0000313" key="2">
    <source>
        <dbReference type="EMBL" id="KAK4133483.1"/>
    </source>
</evidence>
<evidence type="ECO:0000256" key="1">
    <source>
        <dbReference type="SAM" id="MobiDB-lite"/>
    </source>
</evidence>
<name>A0AAN6UIH9_9PEZI</name>
<keyword evidence="3" id="KW-1185">Reference proteome</keyword>
<feature type="compositionally biased region" description="Polar residues" evidence="1">
    <location>
        <begin position="178"/>
        <end position="189"/>
    </location>
</feature>
<proteinExistence type="predicted"/>
<dbReference type="AlphaFoldDB" id="A0AAN6UIH9"/>
<comment type="caution">
    <text evidence="2">The sequence shown here is derived from an EMBL/GenBank/DDBJ whole genome shotgun (WGS) entry which is preliminary data.</text>
</comment>
<evidence type="ECO:0000313" key="3">
    <source>
        <dbReference type="Proteomes" id="UP001304895"/>
    </source>
</evidence>
<feature type="region of interest" description="Disordered" evidence="1">
    <location>
        <begin position="1"/>
        <end position="105"/>
    </location>
</feature>
<feature type="compositionally biased region" description="Low complexity" evidence="1">
    <location>
        <begin position="24"/>
        <end position="38"/>
    </location>
</feature>
<feature type="compositionally biased region" description="Low complexity" evidence="1">
    <location>
        <begin position="190"/>
        <end position="209"/>
    </location>
</feature>
<sequence length="395" mass="41576">MDKFSPSRGLPLPAPRHAMQRCISSDSSDASHASNNSHTSEDQFVFSPVGTPANEDPPSQAMACGDAANRSGSRDGLLFGTENNSRLRGSMTIPGPKEDSRIIPNSKINPIAVGLISASSKPPEPLSASGDLPGGYFPLYEESQSFPHPFHPDADMAGHHSRRQTAKSSKAGSGSQSPDVTNSSVPSQFLSPNAASSSTSSYTPLSSYNPIGAHDDVGLRLGKYYPSNWERLHGKAHQRRPSTSKPTAGVMRSESQVPMYHGDQGLARSGPEARRRLQQYQRDMIAQASIAARAVLANNASAKTAAAASTHAGGSPTKGRLATAFLRTHKPLSPRLLPLGSPGPVTPMSLEGDGYMGLNSPMTGAATESPAKDGGIGTAWHRKDACSPIQMTMSI</sequence>
<protein>
    <submittedName>
        <fullName evidence="2">Uncharacterized protein</fullName>
    </submittedName>
</protein>
<reference evidence="2" key="1">
    <citation type="journal article" date="2023" name="Mol. Phylogenet. Evol.">
        <title>Genome-scale phylogeny and comparative genomics of the fungal order Sordariales.</title>
        <authorList>
            <person name="Hensen N."/>
            <person name="Bonometti L."/>
            <person name="Westerberg I."/>
            <person name="Brannstrom I.O."/>
            <person name="Guillou S."/>
            <person name="Cros-Aarteil S."/>
            <person name="Calhoun S."/>
            <person name="Haridas S."/>
            <person name="Kuo A."/>
            <person name="Mondo S."/>
            <person name="Pangilinan J."/>
            <person name="Riley R."/>
            <person name="LaButti K."/>
            <person name="Andreopoulos B."/>
            <person name="Lipzen A."/>
            <person name="Chen C."/>
            <person name="Yan M."/>
            <person name="Daum C."/>
            <person name="Ng V."/>
            <person name="Clum A."/>
            <person name="Steindorff A."/>
            <person name="Ohm R.A."/>
            <person name="Martin F."/>
            <person name="Silar P."/>
            <person name="Natvig D.O."/>
            <person name="Lalanne C."/>
            <person name="Gautier V."/>
            <person name="Ament-Velasquez S.L."/>
            <person name="Kruys A."/>
            <person name="Hutchinson M.I."/>
            <person name="Powell A.J."/>
            <person name="Barry K."/>
            <person name="Miller A.N."/>
            <person name="Grigoriev I.V."/>
            <person name="Debuchy R."/>
            <person name="Gladieux P."/>
            <person name="Hiltunen Thoren M."/>
            <person name="Johannesson H."/>
        </authorList>
    </citation>
    <scope>NUCLEOTIDE SEQUENCE</scope>
    <source>
        <strain evidence="2">CBS 123565</strain>
    </source>
</reference>
<feature type="compositionally biased region" description="Low complexity" evidence="1">
    <location>
        <begin position="166"/>
        <end position="177"/>
    </location>
</feature>
<accession>A0AAN6UIH9</accession>
<gene>
    <name evidence="2" type="ORF">BT67DRAFT_52044</name>
</gene>
<organism evidence="2 3">
    <name type="scientific">Trichocladium antarcticum</name>
    <dbReference type="NCBI Taxonomy" id="1450529"/>
    <lineage>
        <taxon>Eukaryota</taxon>
        <taxon>Fungi</taxon>
        <taxon>Dikarya</taxon>
        <taxon>Ascomycota</taxon>
        <taxon>Pezizomycotina</taxon>
        <taxon>Sordariomycetes</taxon>
        <taxon>Sordariomycetidae</taxon>
        <taxon>Sordariales</taxon>
        <taxon>Chaetomiaceae</taxon>
        <taxon>Trichocladium</taxon>
    </lineage>
</organism>
<feature type="region of interest" description="Disordered" evidence="1">
    <location>
        <begin position="117"/>
        <end position="213"/>
    </location>
</feature>